<gene>
    <name evidence="2" type="ORF">HMPREF9451_00718</name>
</gene>
<dbReference type="InParanoid" id="K0YXA4"/>
<proteinExistence type="predicted"/>
<evidence type="ECO:0000256" key="1">
    <source>
        <dbReference type="SAM" id="MobiDB-lite"/>
    </source>
</evidence>
<reference evidence="2 3" key="1">
    <citation type="submission" date="2012-08" db="EMBL/GenBank/DDBJ databases">
        <title>The Genome Sequence of Slackia piriformis YIT 12062.</title>
        <authorList>
            <consortium name="The Broad Institute Genome Sequencing Platform"/>
            <person name="Earl A."/>
            <person name="Ward D."/>
            <person name="Feldgarden M."/>
            <person name="Gevers D."/>
            <person name="Morotomi M."/>
            <person name="Walker B."/>
            <person name="Young S.K."/>
            <person name="Zeng Q."/>
            <person name="Gargeya S."/>
            <person name="Fitzgerald M."/>
            <person name="Haas B."/>
            <person name="Abouelleil A."/>
            <person name="Alvarado L."/>
            <person name="Arachchi H.M."/>
            <person name="Berlin A.M."/>
            <person name="Chapman S.B."/>
            <person name="Goldberg J."/>
            <person name="Griggs A."/>
            <person name="Gujja S."/>
            <person name="Hansen M."/>
            <person name="Howarth C."/>
            <person name="Imamovic A."/>
            <person name="Larimer J."/>
            <person name="McCowen C."/>
            <person name="Montmayeur A."/>
            <person name="Murphy C."/>
            <person name="Neiman D."/>
            <person name="Pearson M."/>
            <person name="Priest M."/>
            <person name="Roberts A."/>
            <person name="Saif S."/>
            <person name="Shea T."/>
            <person name="Sisk P."/>
            <person name="Sykes S."/>
            <person name="Wortman J."/>
            <person name="Nusbaum C."/>
            <person name="Birren B."/>
        </authorList>
    </citation>
    <scope>NUCLEOTIDE SEQUENCE [LARGE SCALE GENOMIC DNA]</scope>
    <source>
        <strain evidence="2 3">YIT 12062</strain>
    </source>
</reference>
<dbReference type="Proteomes" id="UP000006069">
    <property type="component" value="Unassembled WGS sequence"/>
</dbReference>
<evidence type="ECO:0000313" key="3">
    <source>
        <dbReference type="Proteomes" id="UP000006069"/>
    </source>
</evidence>
<feature type="region of interest" description="Disordered" evidence="1">
    <location>
        <begin position="1"/>
        <end position="22"/>
    </location>
</feature>
<feature type="compositionally biased region" description="Basic and acidic residues" evidence="1">
    <location>
        <begin position="12"/>
        <end position="22"/>
    </location>
</feature>
<protein>
    <submittedName>
        <fullName evidence="2">Uncharacterized protein</fullName>
    </submittedName>
</protein>
<comment type="caution">
    <text evidence="2">The sequence shown here is derived from an EMBL/GenBank/DDBJ whole genome shotgun (WGS) entry which is preliminary data.</text>
</comment>
<accession>K0YXA4</accession>
<feature type="non-terminal residue" evidence="2">
    <location>
        <position position="22"/>
    </location>
</feature>
<keyword evidence="3" id="KW-1185">Reference proteome</keyword>
<dbReference type="AlphaFoldDB" id="K0YXA4"/>
<sequence length="22" mass="2274">MRDGGPFAEGGSDARPEAPEEV</sequence>
<evidence type="ECO:0000313" key="2">
    <source>
        <dbReference type="EMBL" id="EJZ84169.1"/>
    </source>
</evidence>
<dbReference type="HOGENOM" id="CLU_3427558_0_0_11"/>
<dbReference type="EMBL" id="ADMD01000004">
    <property type="protein sequence ID" value="EJZ84169.1"/>
    <property type="molecule type" value="Genomic_DNA"/>
</dbReference>
<name>K0YXA4_9ACTN</name>
<organism evidence="2 3">
    <name type="scientific">Slackia piriformis YIT 12062</name>
    <dbReference type="NCBI Taxonomy" id="742818"/>
    <lineage>
        <taxon>Bacteria</taxon>
        <taxon>Bacillati</taxon>
        <taxon>Actinomycetota</taxon>
        <taxon>Coriobacteriia</taxon>
        <taxon>Eggerthellales</taxon>
        <taxon>Eggerthellaceae</taxon>
        <taxon>Slackia</taxon>
    </lineage>
</organism>